<evidence type="ECO:0000259" key="11">
    <source>
        <dbReference type="Pfam" id="PF17917"/>
    </source>
</evidence>
<dbReference type="Pfam" id="PF17917">
    <property type="entry name" value="RT_RNaseH"/>
    <property type="match status" value="1"/>
</dbReference>
<evidence type="ECO:0000256" key="5">
    <source>
        <dbReference type="ARBA" id="ARBA00022750"/>
    </source>
</evidence>
<keyword evidence="1" id="KW-0645">Protease</keyword>
<evidence type="ECO:0000256" key="1">
    <source>
        <dbReference type="ARBA" id="ARBA00022670"/>
    </source>
</evidence>
<evidence type="ECO:0000256" key="7">
    <source>
        <dbReference type="ARBA" id="ARBA00022801"/>
    </source>
</evidence>
<dbReference type="AlphaFoldDB" id="A0A162PXL1"/>
<dbReference type="InterPro" id="IPR043128">
    <property type="entry name" value="Rev_trsase/Diguanyl_cyclase"/>
</dbReference>
<evidence type="ECO:0000313" key="12">
    <source>
        <dbReference type="EMBL" id="KZS19233.1"/>
    </source>
</evidence>
<feature type="transmembrane region" description="Helical" evidence="10">
    <location>
        <begin position="668"/>
        <end position="689"/>
    </location>
</feature>
<dbReference type="GO" id="GO:0004519">
    <property type="term" value="F:endonuclease activity"/>
    <property type="evidence" value="ECO:0007669"/>
    <property type="project" value="UniProtKB-KW"/>
</dbReference>
<keyword evidence="3" id="KW-0548">Nucleotidyltransferase</keyword>
<evidence type="ECO:0000256" key="2">
    <source>
        <dbReference type="ARBA" id="ARBA00022679"/>
    </source>
</evidence>
<accession>A0A162PXL1</accession>
<dbReference type="EMBL" id="LRGB01000402">
    <property type="protein sequence ID" value="KZS19233.1"/>
    <property type="molecule type" value="Genomic_DNA"/>
</dbReference>
<evidence type="ECO:0000256" key="8">
    <source>
        <dbReference type="ARBA" id="ARBA00022918"/>
    </source>
</evidence>
<name>A0A162PXL1_9CRUS</name>
<keyword evidence="8" id="KW-0695">RNA-directed DNA polymerase</keyword>
<dbReference type="GO" id="GO:0003964">
    <property type="term" value="F:RNA-directed DNA polymerase activity"/>
    <property type="evidence" value="ECO:0007669"/>
    <property type="project" value="UniProtKB-KW"/>
</dbReference>
<keyword evidence="10" id="KW-1133">Transmembrane helix</keyword>
<organism evidence="12 13">
    <name type="scientific">Daphnia magna</name>
    <dbReference type="NCBI Taxonomy" id="35525"/>
    <lineage>
        <taxon>Eukaryota</taxon>
        <taxon>Metazoa</taxon>
        <taxon>Ecdysozoa</taxon>
        <taxon>Arthropoda</taxon>
        <taxon>Crustacea</taxon>
        <taxon>Branchiopoda</taxon>
        <taxon>Diplostraca</taxon>
        <taxon>Cladocera</taxon>
        <taxon>Anomopoda</taxon>
        <taxon>Daphniidae</taxon>
        <taxon>Daphnia</taxon>
    </lineage>
</organism>
<keyword evidence="5" id="KW-0064">Aspartyl protease</keyword>
<keyword evidence="7" id="KW-0378">Hydrolase</keyword>
<dbReference type="CDD" id="cd01647">
    <property type="entry name" value="RT_LTR"/>
    <property type="match status" value="1"/>
</dbReference>
<sequence>MPNSWEERWQERDHGVLAILRQKSGKSGPECSGEKVLISEISEENKEGRETTTLMAWAVVTTVPKKTEIVHVKHIKKFVEHLAPSAGENEEKWDVSKLSRKDETATQDAAAKEKAKGETSEEGWEKETLDRLEAIKNLLAIASDITLSNGVIFKAKKTRGFTGPEWVLMSGITFEQTDGVAAEFKDWLRQKSTMPDDVKPSEIAKFHSTAIDHVHARALDQPWDGFGIILANGSRVMPQGAAEILVTHKNRSVKGKAIFMASSKMELLMGNDFLKQFGSMRINYQAEKPFLTMGDLPVLAISLPAKEGSEDTVPKTAFVTAGGLYQFPALPFGLTNAPDDVIVYSATFEQHLERLQSVLDFLAKAKLKLKWSKCLFAKNTLKVLGHVITKEGVGQDPGKLEAMENFPYQAVGHSIGKKVKQVQSFLELSSYYRHSSFNALNVAFTSVPVVAHLNYDLPMEILPDACGFGVLAQRIDEFERPVAYASRLLSKSESNYSFTEKECLKLVWSLTNFRCFQWGCQVKVITDHQASRWLMSKRDLAWENSRQRNCLSRNPLQQIEEMEYDRCYIVAAIGPKAADILSPEEGGSFVNKQRAHRDWNEKISKLEDGKERVENFVLPQAVADDEETVTEPSTADGVMVAPPAPTEVATAQRPIRNKRPPARFFTCLVPFMMLLITVFNPPMVTALILRENLIFKEHVDVTFSESAWTIVTDLNLGPAGDATAYLQQKIRQQLAVADKWKQQGSRPRKIAAK</sequence>
<dbReference type="InterPro" id="IPR043502">
    <property type="entry name" value="DNA/RNA_pol_sf"/>
</dbReference>
<reference evidence="12 13" key="1">
    <citation type="submission" date="2016-03" db="EMBL/GenBank/DDBJ databases">
        <title>EvidentialGene: Evidence-directed Construction of Genes on Genomes.</title>
        <authorList>
            <person name="Gilbert D.G."/>
            <person name="Choi J.-H."/>
            <person name="Mockaitis K."/>
            <person name="Colbourne J."/>
            <person name="Pfrender M."/>
        </authorList>
    </citation>
    <scope>NUCLEOTIDE SEQUENCE [LARGE SCALE GENOMIC DNA]</scope>
    <source>
        <strain evidence="12 13">Xinb3</strain>
        <tissue evidence="12">Complete organism</tissue>
    </source>
</reference>
<evidence type="ECO:0000256" key="4">
    <source>
        <dbReference type="ARBA" id="ARBA00022722"/>
    </source>
</evidence>
<feature type="domain" description="Reverse transcriptase RNase H-like" evidence="11">
    <location>
        <begin position="457"/>
        <end position="541"/>
    </location>
</feature>
<dbReference type="InterPro" id="IPR041373">
    <property type="entry name" value="RT_RNaseH"/>
</dbReference>
<comment type="caution">
    <text evidence="12">The sequence shown here is derived from an EMBL/GenBank/DDBJ whole genome shotgun (WGS) entry which is preliminary data.</text>
</comment>
<keyword evidence="6" id="KW-0255">Endonuclease</keyword>
<keyword evidence="2" id="KW-0808">Transferase</keyword>
<gene>
    <name evidence="12" type="ORF">APZ42_014390</name>
</gene>
<evidence type="ECO:0000256" key="9">
    <source>
        <dbReference type="SAM" id="MobiDB-lite"/>
    </source>
</evidence>
<evidence type="ECO:0000256" key="3">
    <source>
        <dbReference type="ARBA" id="ARBA00022695"/>
    </source>
</evidence>
<dbReference type="Gene3D" id="3.30.70.270">
    <property type="match status" value="1"/>
</dbReference>
<evidence type="ECO:0000313" key="13">
    <source>
        <dbReference type="Proteomes" id="UP000076858"/>
    </source>
</evidence>
<proteinExistence type="predicted"/>
<keyword evidence="4" id="KW-0540">Nuclease</keyword>
<dbReference type="Proteomes" id="UP000076858">
    <property type="component" value="Unassembled WGS sequence"/>
</dbReference>
<evidence type="ECO:0000256" key="6">
    <source>
        <dbReference type="ARBA" id="ARBA00022759"/>
    </source>
</evidence>
<evidence type="ECO:0000256" key="10">
    <source>
        <dbReference type="SAM" id="Phobius"/>
    </source>
</evidence>
<keyword evidence="13" id="KW-1185">Reference proteome</keyword>
<dbReference type="GO" id="GO:0004190">
    <property type="term" value="F:aspartic-type endopeptidase activity"/>
    <property type="evidence" value="ECO:0007669"/>
    <property type="project" value="UniProtKB-KW"/>
</dbReference>
<feature type="region of interest" description="Disordered" evidence="9">
    <location>
        <begin position="89"/>
        <end position="125"/>
    </location>
</feature>
<keyword evidence="10" id="KW-0472">Membrane</keyword>
<dbReference type="PANTHER" id="PTHR33064:SF37">
    <property type="entry name" value="RIBONUCLEASE H"/>
    <property type="match status" value="1"/>
</dbReference>
<protein>
    <recommendedName>
        <fullName evidence="11">Reverse transcriptase RNase H-like domain-containing protein</fullName>
    </recommendedName>
</protein>
<keyword evidence="10" id="KW-0812">Transmembrane</keyword>
<dbReference type="InterPro" id="IPR051320">
    <property type="entry name" value="Viral_Replic_Matur_Polypro"/>
</dbReference>
<dbReference type="GO" id="GO:0006508">
    <property type="term" value="P:proteolysis"/>
    <property type="evidence" value="ECO:0007669"/>
    <property type="project" value="UniProtKB-KW"/>
</dbReference>
<dbReference type="SUPFAM" id="SSF56672">
    <property type="entry name" value="DNA/RNA polymerases"/>
    <property type="match status" value="1"/>
</dbReference>
<dbReference type="PANTHER" id="PTHR33064">
    <property type="entry name" value="POL PROTEIN"/>
    <property type="match status" value="1"/>
</dbReference>